<evidence type="ECO:0000313" key="4">
    <source>
        <dbReference type="Proteomes" id="UP001313282"/>
    </source>
</evidence>
<keyword evidence="2" id="KW-0812">Transmembrane</keyword>
<name>A0AAN8NRH9_9PEZI</name>
<feature type="region of interest" description="Disordered" evidence="1">
    <location>
        <begin position="1"/>
        <end position="25"/>
    </location>
</feature>
<feature type="transmembrane region" description="Helical" evidence="2">
    <location>
        <begin position="225"/>
        <end position="250"/>
    </location>
</feature>
<keyword evidence="2" id="KW-1133">Transmembrane helix</keyword>
<comment type="caution">
    <text evidence="3">The sequence shown here is derived from an EMBL/GenBank/DDBJ whole genome shotgun (WGS) entry which is preliminary data.</text>
</comment>
<evidence type="ECO:0000313" key="3">
    <source>
        <dbReference type="EMBL" id="KAK6339152.1"/>
    </source>
</evidence>
<dbReference type="AlphaFoldDB" id="A0AAN8NRH9"/>
<reference evidence="3 4" key="1">
    <citation type="submission" date="2019-10" db="EMBL/GenBank/DDBJ databases">
        <authorList>
            <person name="Palmer J.M."/>
        </authorList>
    </citation>
    <scope>NUCLEOTIDE SEQUENCE [LARGE SCALE GENOMIC DNA]</scope>
    <source>
        <strain evidence="3 4">TWF718</strain>
    </source>
</reference>
<keyword evidence="2" id="KW-0472">Membrane</keyword>
<evidence type="ECO:0000256" key="1">
    <source>
        <dbReference type="SAM" id="MobiDB-lite"/>
    </source>
</evidence>
<feature type="transmembrane region" description="Helical" evidence="2">
    <location>
        <begin position="293"/>
        <end position="314"/>
    </location>
</feature>
<protein>
    <submittedName>
        <fullName evidence="3">Uncharacterized protein</fullName>
    </submittedName>
</protein>
<sequence>MPRRRRASTCSSGQTSNSSHSTNLSATATEHITISCTALKENGSNCPLVRTDQKYCVDHRKEYQGLYETYKIRHKEYGEISLETQPPGVPDSAESRTWKTKILAKIATGKETARLRSQVNRRFFSQTPQNQSDRNHIREILKLEFEVRTWKQYLETWNQEEKVFQDKKRVQELIEAERARAAQARIDKQPAMFSQRSRDIQIAEGTKQRIIISLQQIPHPPIIEVLYTLAVVLAIPAIYDTISIICSFFYNEASGPDQAPTPGAAQEPETSQQDYPFGLLVTTTIGDYTTKIIWWWKFLFVVAWFLLHLAIYLVTMAVDQVNAMVENAVDRA</sequence>
<dbReference type="EMBL" id="JAVHNR010000006">
    <property type="protein sequence ID" value="KAK6339152.1"/>
    <property type="molecule type" value="Genomic_DNA"/>
</dbReference>
<evidence type="ECO:0000256" key="2">
    <source>
        <dbReference type="SAM" id="Phobius"/>
    </source>
</evidence>
<accession>A0AAN8NRH9</accession>
<gene>
    <name evidence="3" type="ORF">TWF718_008575</name>
</gene>
<keyword evidence="4" id="KW-1185">Reference proteome</keyword>
<organism evidence="3 4">
    <name type="scientific">Orbilia javanica</name>
    <dbReference type="NCBI Taxonomy" id="47235"/>
    <lineage>
        <taxon>Eukaryota</taxon>
        <taxon>Fungi</taxon>
        <taxon>Dikarya</taxon>
        <taxon>Ascomycota</taxon>
        <taxon>Pezizomycotina</taxon>
        <taxon>Orbiliomycetes</taxon>
        <taxon>Orbiliales</taxon>
        <taxon>Orbiliaceae</taxon>
        <taxon>Orbilia</taxon>
    </lineage>
</organism>
<feature type="compositionally biased region" description="Low complexity" evidence="1">
    <location>
        <begin position="8"/>
        <end position="22"/>
    </location>
</feature>
<proteinExistence type="predicted"/>
<dbReference type="Proteomes" id="UP001313282">
    <property type="component" value="Unassembled WGS sequence"/>
</dbReference>